<dbReference type="PANTHER" id="PTHR22642">
    <property type="entry name" value="IMIDAZOLONEPROPIONASE"/>
    <property type="match status" value="1"/>
</dbReference>
<dbReference type="Proteomes" id="UP000467193">
    <property type="component" value="Chromosome"/>
</dbReference>
<reference evidence="2 3" key="1">
    <citation type="journal article" date="2019" name="Emerg. Microbes Infect.">
        <title>Comprehensive subspecies identification of 175 nontuberculous mycobacteria species based on 7547 genomic profiles.</title>
        <authorList>
            <person name="Matsumoto Y."/>
            <person name="Kinjo T."/>
            <person name="Motooka D."/>
            <person name="Nabeya D."/>
            <person name="Jung N."/>
            <person name="Uechi K."/>
            <person name="Horii T."/>
            <person name="Iida T."/>
            <person name="Fujita J."/>
            <person name="Nakamura S."/>
        </authorList>
    </citation>
    <scope>NUCLEOTIDE SEQUENCE [LARGE SCALE GENOMIC DNA]</scope>
    <source>
        <strain evidence="2 3">JCM 17899</strain>
    </source>
</reference>
<dbReference type="InterPro" id="IPR011059">
    <property type="entry name" value="Metal-dep_hydrolase_composite"/>
</dbReference>
<feature type="domain" description="Amidohydrolase 3" evidence="1">
    <location>
        <begin position="43"/>
        <end position="526"/>
    </location>
</feature>
<dbReference type="SUPFAM" id="SSF51338">
    <property type="entry name" value="Composite domain of metallo-dependent hydrolases"/>
    <property type="match status" value="1"/>
</dbReference>
<organism evidence="2 3">
    <name type="scientific">Mycolicibacterium sediminis</name>
    <dbReference type="NCBI Taxonomy" id="1286180"/>
    <lineage>
        <taxon>Bacteria</taxon>
        <taxon>Bacillati</taxon>
        <taxon>Actinomycetota</taxon>
        <taxon>Actinomycetes</taxon>
        <taxon>Mycobacteriales</taxon>
        <taxon>Mycobacteriaceae</taxon>
        <taxon>Mycolicibacterium</taxon>
    </lineage>
</organism>
<dbReference type="SUPFAM" id="SSF51556">
    <property type="entry name" value="Metallo-dependent hydrolases"/>
    <property type="match status" value="1"/>
</dbReference>
<evidence type="ECO:0000313" key="2">
    <source>
        <dbReference type="EMBL" id="BBY27447.1"/>
    </source>
</evidence>
<evidence type="ECO:0000313" key="3">
    <source>
        <dbReference type="Proteomes" id="UP000467193"/>
    </source>
</evidence>
<dbReference type="GO" id="GO:0016810">
    <property type="term" value="F:hydrolase activity, acting on carbon-nitrogen (but not peptide) bonds"/>
    <property type="evidence" value="ECO:0007669"/>
    <property type="project" value="InterPro"/>
</dbReference>
<accession>A0A7I7QNB3</accession>
<dbReference type="RefSeq" id="WP_163796318.1">
    <property type="nucleotide sequence ID" value="NZ_AP022588.1"/>
</dbReference>
<dbReference type="Gene3D" id="2.30.40.10">
    <property type="entry name" value="Urease, subunit C, domain 1"/>
    <property type="match status" value="1"/>
</dbReference>
<name>A0A7I7QNB3_9MYCO</name>
<dbReference type="Gene3D" id="3.20.20.140">
    <property type="entry name" value="Metal-dependent hydrolases"/>
    <property type="match status" value="1"/>
</dbReference>
<dbReference type="KEGG" id="msei:MSEDJ_15430"/>
<evidence type="ECO:0000259" key="1">
    <source>
        <dbReference type="Pfam" id="PF07969"/>
    </source>
</evidence>
<dbReference type="AlphaFoldDB" id="A0A7I7QNB3"/>
<keyword evidence="3" id="KW-1185">Reference proteome</keyword>
<dbReference type="InterPro" id="IPR013108">
    <property type="entry name" value="Amidohydro_3"/>
</dbReference>
<proteinExistence type="predicted"/>
<dbReference type="InterPro" id="IPR033932">
    <property type="entry name" value="YtcJ-like"/>
</dbReference>
<dbReference type="EMBL" id="AP022588">
    <property type="protein sequence ID" value="BBY27447.1"/>
    <property type="molecule type" value="Genomic_DNA"/>
</dbReference>
<dbReference type="InterPro" id="IPR032466">
    <property type="entry name" value="Metal_Hydrolase"/>
</dbReference>
<gene>
    <name evidence="2" type="ORF">MSEDJ_15430</name>
</gene>
<keyword evidence="2" id="KW-0378">Hydrolase</keyword>
<dbReference type="CDD" id="cd01300">
    <property type="entry name" value="YtcJ_like"/>
    <property type="match status" value="1"/>
</dbReference>
<protein>
    <submittedName>
        <fullName evidence="2">Amidohydrolase</fullName>
    </submittedName>
</protein>
<dbReference type="Gene3D" id="3.10.310.70">
    <property type="match status" value="1"/>
</dbReference>
<dbReference type="PANTHER" id="PTHR22642:SF2">
    <property type="entry name" value="PROTEIN LONG AFTER FAR-RED 3"/>
    <property type="match status" value="1"/>
</dbReference>
<dbReference type="Pfam" id="PF07969">
    <property type="entry name" value="Amidohydro_3"/>
    <property type="match status" value="1"/>
</dbReference>
<sequence length="544" mass="59613">MGVMAFRNGTVWRGNGLPDTDRLLVVDGRIAPWDEDVSPDVSVDLNGGLLAPAFGDGHAHPILAGLEQQGPAIRDARDVSEIVERVQAWAQDHPDDEWIVAASYDATLTPSGLFDARWLDAVVPDRPVMLRAWDYHSVWCNTRALELAGIDEDTPQPDVGEIPRRDDGQPLGTLLEWGAVDLALRVAPAPSLDQGVEALEYATGHLAGRGIAWFQDAWVDPDDIEIWLAAAQRGVLRCRADLALRADPLRWAEQRYQIAGQRDRIRAAPHLTCNTIKFFVDGIIENHTAHLLHDYADACTRGMKVWQHDELLAAAAFVDELGFELHLHAIGDAGARSALDAVEHIQAVNGPRDRRPVIAHAQLVDDDDLPRFADLGVIACFQPLWATTDDVMQQLTLPRLGHERGHRQYRIGSVLRSGAPMSFGSDWPVTSADVLPALQTAVTRARQDGTPHGGWMPEERIDIVDALDIVTRGVAYQAGAETSRGVLNDGFEADLVWLSADPRQSPVSDLSSISVLGTWVAGIPTYQLNSTSSTLQAQMERTRV</sequence>